<protein>
    <submittedName>
        <fullName evidence="6">Uncharacterized protein</fullName>
    </submittedName>
</protein>
<accession>A0A835HBB5</accession>
<reference evidence="6 7" key="1">
    <citation type="submission" date="2020-10" db="EMBL/GenBank/DDBJ databases">
        <title>The Coptis chinensis genome and diversification of protoberbering-type alkaloids.</title>
        <authorList>
            <person name="Wang B."/>
            <person name="Shu S."/>
            <person name="Song C."/>
            <person name="Liu Y."/>
        </authorList>
    </citation>
    <scope>NUCLEOTIDE SEQUENCE [LARGE SCALE GENOMIC DNA]</scope>
    <source>
        <strain evidence="6">HL-2020</strain>
        <tissue evidence="6">Leaf</tissue>
    </source>
</reference>
<name>A0A835HBB5_9MAGN</name>
<gene>
    <name evidence="6" type="ORF">IFM89_007477</name>
</gene>
<organism evidence="6 7">
    <name type="scientific">Coptis chinensis</name>
    <dbReference type="NCBI Taxonomy" id="261450"/>
    <lineage>
        <taxon>Eukaryota</taxon>
        <taxon>Viridiplantae</taxon>
        <taxon>Streptophyta</taxon>
        <taxon>Embryophyta</taxon>
        <taxon>Tracheophyta</taxon>
        <taxon>Spermatophyta</taxon>
        <taxon>Magnoliopsida</taxon>
        <taxon>Ranunculales</taxon>
        <taxon>Ranunculaceae</taxon>
        <taxon>Coptidoideae</taxon>
        <taxon>Coptis</taxon>
    </lineage>
</organism>
<feature type="transmembrane region" description="Helical" evidence="5">
    <location>
        <begin position="46"/>
        <end position="65"/>
    </location>
</feature>
<dbReference type="InterPro" id="IPR036259">
    <property type="entry name" value="MFS_trans_sf"/>
</dbReference>
<dbReference type="Proteomes" id="UP000631114">
    <property type="component" value="Unassembled WGS sequence"/>
</dbReference>
<dbReference type="AlphaFoldDB" id="A0A835HBB5"/>
<dbReference type="EMBL" id="JADFTS010000007">
    <property type="protein sequence ID" value="KAF9596159.1"/>
    <property type="molecule type" value="Genomic_DNA"/>
</dbReference>
<dbReference type="GO" id="GO:0016020">
    <property type="term" value="C:membrane"/>
    <property type="evidence" value="ECO:0007669"/>
    <property type="project" value="UniProtKB-SubCell"/>
</dbReference>
<comment type="subcellular location">
    <subcellularLocation>
        <location evidence="1">Membrane</location>
        <topology evidence="1">Multi-pass membrane protein</topology>
    </subcellularLocation>
</comment>
<proteinExistence type="predicted"/>
<evidence type="ECO:0000256" key="5">
    <source>
        <dbReference type="SAM" id="Phobius"/>
    </source>
</evidence>
<evidence type="ECO:0000256" key="3">
    <source>
        <dbReference type="ARBA" id="ARBA00022989"/>
    </source>
</evidence>
<dbReference type="GO" id="GO:0015112">
    <property type="term" value="F:nitrate transmembrane transporter activity"/>
    <property type="evidence" value="ECO:0007669"/>
    <property type="project" value="InterPro"/>
</dbReference>
<sequence>MFQKTSSQRCYGMPFVAITNYRTWIFVILYGYSMGVELTTRNRFDLKLHTAGTIAACFGMANIVARPFSGWMSNFGARRFGMQARLWNL</sequence>
<evidence type="ECO:0000256" key="4">
    <source>
        <dbReference type="ARBA" id="ARBA00023136"/>
    </source>
</evidence>
<feature type="transmembrane region" description="Helical" evidence="5">
    <location>
        <begin position="12"/>
        <end position="34"/>
    </location>
</feature>
<evidence type="ECO:0000313" key="7">
    <source>
        <dbReference type="Proteomes" id="UP000631114"/>
    </source>
</evidence>
<keyword evidence="2 5" id="KW-0812">Transmembrane</keyword>
<keyword evidence="4 5" id="KW-0472">Membrane</keyword>
<evidence type="ECO:0000313" key="6">
    <source>
        <dbReference type="EMBL" id="KAF9596159.1"/>
    </source>
</evidence>
<comment type="caution">
    <text evidence="6">The sequence shown here is derived from an EMBL/GenBank/DDBJ whole genome shotgun (WGS) entry which is preliminary data.</text>
</comment>
<dbReference type="Gene3D" id="1.20.1250.20">
    <property type="entry name" value="MFS general substrate transporter like domains"/>
    <property type="match status" value="1"/>
</dbReference>
<keyword evidence="3 5" id="KW-1133">Transmembrane helix</keyword>
<evidence type="ECO:0000256" key="2">
    <source>
        <dbReference type="ARBA" id="ARBA00022692"/>
    </source>
</evidence>
<dbReference type="OrthoDB" id="1932998at2759"/>
<dbReference type="SUPFAM" id="SSF103473">
    <property type="entry name" value="MFS general substrate transporter"/>
    <property type="match status" value="1"/>
</dbReference>
<dbReference type="PANTHER" id="PTHR23515">
    <property type="entry name" value="HIGH-AFFINITY NITRATE TRANSPORTER 2.3"/>
    <property type="match status" value="1"/>
</dbReference>
<evidence type="ECO:0000256" key="1">
    <source>
        <dbReference type="ARBA" id="ARBA00004141"/>
    </source>
</evidence>
<keyword evidence="7" id="KW-1185">Reference proteome</keyword>
<dbReference type="InterPro" id="IPR044772">
    <property type="entry name" value="NO3_transporter"/>
</dbReference>